<dbReference type="Pfam" id="PF20442">
    <property type="entry name" value="BrxL_N"/>
    <property type="match status" value="1"/>
</dbReference>
<dbReference type="GO" id="GO:0006508">
    <property type="term" value="P:proteolysis"/>
    <property type="evidence" value="ECO:0007669"/>
    <property type="project" value="UniProtKB-KW"/>
</dbReference>
<accession>A0AB35M3N6</accession>
<feature type="domain" description="BREX system Lon protease-like BrxL N-terminal" evidence="3">
    <location>
        <begin position="15"/>
        <end position="146"/>
    </location>
</feature>
<dbReference type="SUPFAM" id="SSF54211">
    <property type="entry name" value="Ribosomal protein S5 domain 2-like"/>
    <property type="match status" value="1"/>
</dbReference>
<keyword evidence="1 4" id="KW-0378">Hydrolase</keyword>
<organism evidence="4 5">
    <name type="scientific">Acinetobacter towneri</name>
    <dbReference type="NCBI Taxonomy" id="202956"/>
    <lineage>
        <taxon>Bacteria</taxon>
        <taxon>Pseudomonadati</taxon>
        <taxon>Pseudomonadota</taxon>
        <taxon>Gammaproteobacteria</taxon>
        <taxon>Moraxellales</taxon>
        <taxon>Moraxellaceae</taxon>
        <taxon>Acinetobacter</taxon>
    </lineage>
</organism>
<keyword evidence="1 4" id="KW-0645">Protease</keyword>
<evidence type="ECO:0000259" key="3">
    <source>
        <dbReference type="Pfam" id="PF20442"/>
    </source>
</evidence>
<dbReference type="InterPro" id="IPR046838">
    <property type="entry name" value="BrxL_N"/>
</dbReference>
<reference evidence="4" key="1">
    <citation type="submission" date="2020-06" db="EMBL/GenBank/DDBJ databases">
        <authorList>
            <person name="Dong N."/>
        </authorList>
    </citation>
    <scope>NUCLEOTIDE SEQUENCE</scope>
    <source>
        <strain evidence="4">DF49-4</strain>
    </source>
</reference>
<sequence length="679" mass="75608">MESANDKELDQLLNEHFAGRVVRKDLTKLIKEGANVPVYVLEYLLGMYCASDDPEIIEQGLRNVKTVLAENYVRPDEAEKVKSLVRERGSYKVIDRVTVKLNERKDKYEASFSNLGIKDAEISAGIVKEYEKLLVGGIWVIATLSYYFEEGQTSSPFGVSLLKPIQMPNMNMDELFNGRAALSTDQWRESLIRSIGMEPASLKEDVQWHLLARMVPFVENNYNVCELGPRGTGKSHIYKECSPNSILVSGGQTTVANLFYNMSSRRIGLVGLWDVVAFDEVAGISFKDKDGVQIMKDYMASGSFARGREQMEASASMVFVGNINQSVESLVKTSHLLAPFPEAMIDSAFFDRFHAYIPGWEIPKMRPEFFTNRYGLIVDYLAEFFREMRKRSFADAIEKYFKLGNNLNQRDVIAVRKTVSGLMKLLYPHGQFNKEDVRQCLEYALQVRRRVKEQLKKIGGMEFYDVHFSYIDNDTLEEHFVSVKEQGGGGLIPEGPAKPGFLYTIGLSNKGMPGLYRLELQVTKGSGKLATSGLWNSSSAKEQVKIAFDYFKANASRISGGSKVLEHDFHLHVVELQNTGPLSHLALPSLVAFASGLLGRSVQSQMVVLGDMSLGGSVTPVESIAECLQVAFDAGAKKVALPMSSAADIPTIPVELFTKFQTSFYADPVDAVFKGLGVD</sequence>
<name>A0AB35M3N6_9GAMM</name>
<dbReference type="NCBIfam" id="TIGR02653">
    <property type="entry name" value="Lon_rel_chp"/>
    <property type="match status" value="1"/>
</dbReference>
<dbReference type="GO" id="GO:0005524">
    <property type="term" value="F:ATP binding"/>
    <property type="evidence" value="ECO:0007669"/>
    <property type="project" value="InterPro"/>
</dbReference>
<evidence type="ECO:0000256" key="1">
    <source>
        <dbReference type="ARBA" id="ARBA00022670"/>
    </source>
</evidence>
<dbReference type="GO" id="GO:0030163">
    <property type="term" value="P:protein catabolic process"/>
    <property type="evidence" value="ECO:0007669"/>
    <property type="project" value="InterPro"/>
</dbReference>
<protein>
    <submittedName>
        <fullName evidence="4">Protease Lon-related BREX system protein BrxL</fullName>
    </submittedName>
</protein>
<dbReference type="Pfam" id="PF13337">
    <property type="entry name" value="BrxL_ATPase"/>
    <property type="match status" value="1"/>
</dbReference>
<comment type="caution">
    <text evidence="4">The sequence shown here is derived from an EMBL/GenBank/DDBJ whole genome shotgun (WGS) entry which is preliminary data.</text>
</comment>
<feature type="domain" description="Lon proteolytic" evidence="2">
    <location>
        <begin position="517"/>
        <end position="674"/>
    </location>
</feature>
<evidence type="ECO:0000313" key="5">
    <source>
        <dbReference type="Proteomes" id="UP001174419"/>
    </source>
</evidence>
<dbReference type="GO" id="GO:0004252">
    <property type="term" value="F:serine-type endopeptidase activity"/>
    <property type="evidence" value="ECO:0007669"/>
    <property type="project" value="InterPro"/>
</dbReference>
<dbReference type="RefSeq" id="WP_180036167.1">
    <property type="nucleotide sequence ID" value="NZ_JACANG010000043.1"/>
</dbReference>
<dbReference type="NCBIfam" id="TIGR02688">
    <property type="entry name" value="BREX system Lon protease-like protein BrxL"/>
    <property type="match status" value="1"/>
</dbReference>
<dbReference type="GO" id="GO:0004176">
    <property type="term" value="F:ATP-dependent peptidase activity"/>
    <property type="evidence" value="ECO:0007669"/>
    <property type="project" value="InterPro"/>
</dbReference>
<dbReference type="Gene3D" id="3.30.230.10">
    <property type="match status" value="1"/>
</dbReference>
<dbReference type="InterPro" id="IPR020568">
    <property type="entry name" value="Ribosomal_Su5_D2-typ_SF"/>
</dbReference>
<dbReference type="InterPro" id="IPR013473">
    <property type="entry name" value="BrxL"/>
</dbReference>
<dbReference type="InterPro" id="IPR014721">
    <property type="entry name" value="Ribsml_uS5_D2-typ_fold_subgr"/>
</dbReference>
<reference evidence="4" key="2">
    <citation type="journal article" date="2022" name="Sci. Total Environ.">
        <title>Prevalence, transmission, and molecular epidemiology of tet(X)-positive bacteria among humans, animals, and environmental niches in China: An epidemiological, and genomic-based study.</title>
        <authorList>
            <person name="Dong N."/>
            <person name="Zeng Y."/>
            <person name="Cai C."/>
            <person name="Sun C."/>
            <person name="Lu J."/>
            <person name="Liu C."/>
            <person name="Zhou H."/>
            <person name="Sun Q."/>
            <person name="Shu L."/>
            <person name="Wang H."/>
            <person name="Wang Y."/>
            <person name="Wang S."/>
            <person name="Wu C."/>
            <person name="Chan E.W."/>
            <person name="Chen G."/>
            <person name="Shen Z."/>
            <person name="Chen S."/>
            <person name="Zhang R."/>
        </authorList>
    </citation>
    <scope>NUCLEOTIDE SEQUENCE</scope>
    <source>
        <strain evidence="4">DF49-4</strain>
    </source>
</reference>
<dbReference type="EMBL" id="JACANG010000043">
    <property type="protein sequence ID" value="MDM1720051.1"/>
    <property type="molecule type" value="Genomic_DNA"/>
</dbReference>
<evidence type="ECO:0000313" key="4">
    <source>
        <dbReference type="EMBL" id="MDM1720051.1"/>
    </source>
</evidence>
<dbReference type="SUPFAM" id="SSF52540">
    <property type="entry name" value="P-loop containing nucleoside triphosphate hydrolases"/>
    <property type="match status" value="1"/>
</dbReference>
<gene>
    <name evidence="4" type="primary">brxL</name>
    <name evidence="4" type="ORF">HX110_13205</name>
</gene>
<dbReference type="Proteomes" id="UP001174419">
    <property type="component" value="Unassembled WGS sequence"/>
</dbReference>
<proteinExistence type="predicted"/>
<dbReference type="AlphaFoldDB" id="A0AB35M3N6"/>
<dbReference type="InterPro" id="IPR008269">
    <property type="entry name" value="Lon_proteolytic"/>
</dbReference>
<dbReference type="PANTHER" id="PTHR10046">
    <property type="entry name" value="ATP DEPENDENT LON PROTEASE FAMILY MEMBER"/>
    <property type="match status" value="1"/>
</dbReference>
<dbReference type="InterPro" id="IPR027065">
    <property type="entry name" value="Lon_Prtase"/>
</dbReference>
<dbReference type="InterPro" id="IPR027417">
    <property type="entry name" value="P-loop_NTPase"/>
</dbReference>
<evidence type="ECO:0000259" key="2">
    <source>
        <dbReference type="Pfam" id="PF05362"/>
    </source>
</evidence>
<dbReference type="Pfam" id="PF05362">
    <property type="entry name" value="Lon_C"/>
    <property type="match status" value="1"/>
</dbReference>
<dbReference type="InterPro" id="IPR014061">
    <property type="entry name" value="BrxL-like"/>
</dbReference>
<dbReference type="PRINTS" id="PR00830">
    <property type="entry name" value="ENDOLAPTASE"/>
</dbReference>